<proteinExistence type="predicted"/>
<feature type="domain" description="DUF2241" evidence="1">
    <location>
        <begin position="5"/>
        <end position="71"/>
    </location>
</feature>
<dbReference type="InterPro" id="IPR018717">
    <property type="entry name" value="DUF2241"/>
</dbReference>
<dbReference type="InterPro" id="IPR027795">
    <property type="entry name" value="CASTOR_ACT_dom"/>
</dbReference>
<comment type="caution">
    <text evidence="3">The sequence shown here is derived from an EMBL/GenBank/DDBJ whole genome shotgun (WGS) entry which is preliminary data.</text>
</comment>
<reference evidence="3 4" key="1">
    <citation type="submission" date="2020-05" db="EMBL/GenBank/DDBJ databases">
        <title>Genomic Encyclopedia of Type Strains, Phase IV (KMG-V): Genome sequencing to study the core and pangenomes of soil and plant-associated prokaryotes.</title>
        <authorList>
            <person name="Whitman W."/>
        </authorList>
    </citation>
    <scope>NUCLEOTIDE SEQUENCE [LARGE SCALE GENOMIC DNA]</scope>
    <source>
        <strain evidence="3 4">9A</strain>
    </source>
</reference>
<dbReference type="SUPFAM" id="SSF55021">
    <property type="entry name" value="ACT-like"/>
    <property type="match status" value="2"/>
</dbReference>
<feature type="domain" description="CASTOR ACT" evidence="2">
    <location>
        <begin position="72"/>
        <end position="128"/>
    </location>
</feature>
<dbReference type="Gene3D" id="3.30.2130.10">
    <property type="entry name" value="VC0802-like"/>
    <property type="match status" value="1"/>
</dbReference>
<organism evidence="3 4">
    <name type="scientific">Hymenobacter caeli</name>
    <dbReference type="NCBI Taxonomy" id="2735894"/>
    <lineage>
        <taxon>Bacteria</taxon>
        <taxon>Pseudomonadati</taxon>
        <taxon>Bacteroidota</taxon>
        <taxon>Cytophagia</taxon>
        <taxon>Cytophagales</taxon>
        <taxon>Hymenobacteraceae</taxon>
        <taxon>Hymenobacter</taxon>
    </lineage>
</organism>
<keyword evidence="4" id="KW-1185">Reference proteome</keyword>
<accession>A0ABX2FLB4</accession>
<gene>
    <name evidence="3" type="ORF">HNP98_000179</name>
</gene>
<dbReference type="PANTHER" id="PTHR39199">
    <property type="entry name" value="BLR5128 PROTEIN"/>
    <property type="match status" value="1"/>
</dbReference>
<dbReference type="Pfam" id="PF10000">
    <property type="entry name" value="ACT_3"/>
    <property type="match status" value="1"/>
</dbReference>
<evidence type="ECO:0008006" key="5">
    <source>
        <dbReference type="Google" id="ProtNLM"/>
    </source>
</evidence>
<evidence type="ECO:0000259" key="2">
    <source>
        <dbReference type="Pfam" id="PF13840"/>
    </source>
</evidence>
<protein>
    <recommendedName>
        <fullName evidence="5">Aspartate kinase</fullName>
    </recommendedName>
</protein>
<evidence type="ECO:0000313" key="3">
    <source>
        <dbReference type="EMBL" id="NRT17376.1"/>
    </source>
</evidence>
<dbReference type="PANTHER" id="PTHR39199:SF1">
    <property type="entry name" value="BLR5128 PROTEIN"/>
    <property type="match status" value="1"/>
</dbReference>
<name>A0ABX2FLB4_9BACT</name>
<evidence type="ECO:0000313" key="4">
    <source>
        <dbReference type="Proteomes" id="UP000779507"/>
    </source>
</evidence>
<evidence type="ECO:0000259" key="1">
    <source>
        <dbReference type="Pfam" id="PF10000"/>
    </source>
</evidence>
<dbReference type="RefSeq" id="WP_173808159.1">
    <property type="nucleotide sequence ID" value="NZ_JABSNP010000001.1"/>
</dbReference>
<dbReference type="Pfam" id="PF13840">
    <property type="entry name" value="ACT_7"/>
    <property type="match status" value="1"/>
</dbReference>
<dbReference type="Proteomes" id="UP000779507">
    <property type="component" value="Unassembled WGS sequence"/>
</dbReference>
<sequence>MPAAAGETDLAHLLAALQPVRQPGEYVFCPVGPAQSVPPAALGAFREPEGLTLILPRAAADAQGLPYAYVAAWLRLTVHSSLAAVGLTAAVAAALAQENISCNVVAAYYHDHLFVAQADAERALGALRALSARARASLSPSNP</sequence>
<dbReference type="InterPro" id="IPR045865">
    <property type="entry name" value="ACT-like_dom_sf"/>
</dbReference>
<dbReference type="EMBL" id="JABSNP010000001">
    <property type="protein sequence ID" value="NRT17376.1"/>
    <property type="molecule type" value="Genomic_DNA"/>
</dbReference>